<evidence type="ECO:0000313" key="3">
    <source>
        <dbReference type="Proteomes" id="UP000199055"/>
    </source>
</evidence>
<reference evidence="2 3" key="1">
    <citation type="submission" date="2016-10" db="EMBL/GenBank/DDBJ databases">
        <authorList>
            <person name="de Groot N.N."/>
        </authorList>
    </citation>
    <scope>NUCLEOTIDE SEQUENCE [LARGE SCALE GENOMIC DNA]</scope>
    <source>
        <strain evidence="2 3">CGMCC 4.3519</strain>
    </source>
</reference>
<evidence type="ECO:0000256" key="1">
    <source>
        <dbReference type="SAM" id="MobiDB-lite"/>
    </source>
</evidence>
<feature type="compositionally biased region" description="Basic residues" evidence="1">
    <location>
        <begin position="90"/>
        <end position="106"/>
    </location>
</feature>
<accession>A0A1H9J6V8</accession>
<name>A0A1H9J6V8_9ACTN</name>
<protein>
    <submittedName>
        <fullName evidence="2">Uncharacterized protein</fullName>
    </submittedName>
</protein>
<dbReference type="AlphaFoldDB" id="A0A1H9J6V8"/>
<proteinExistence type="predicted"/>
<dbReference type="Proteomes" id="UP000199055">
    <property type="component" value="Unassembled WGS sequence"/>
</dbReference>
<dbReference type="RefSeq" id="WP_093662731.1">
    <property type="nucleotide sequence ID" value="NZ_FOET01000016.1"/>
</dbReference>
<organism evidence="2 3">
    <name type="scientific">Streptomyces radiopugnans</name>
    <dbReference type="NCBI Taxonomy" id="403935"/>
    <lineage>
        <taxon>Bacteria</taxon>
        <taxon>Bacillati</taxon>
        <taxon>Actinomycetota</taxon>
        <taxon>Actinomycetes</taxon>
        <taxon>Kitasatosporales</taxon>
        <taxon>Streptomycetaceae</taxon>
        <taxon>Streptomyces</taxon>
    </lineage>
</organism>
<evidence type="ECO:0000313" key="2">
    <source>
        <dbReference type="EMBL" id="SEQ82600.1"/>
    </source>
</evidence>
<feature type="region of interest" description="Disordered" evidence="1">
    <location>
        <begin position="74"/>
        <end position="115"/>
    </location>
</feature>
<dbReference type="EMBL" id="FOET01000016">
    <property type="protein sequence ID" value="SEQ82600.1"/>
    <property type="molecule type" value="Genomic_DNA"/>
</dbReference>
<feature type="region of interest" description="Disordered" evidence="1">
    <location>
        <begin position="30"/>
        <end position="62"/>
    </location>
</feature>
<feature type="compositionally biased region" description="Low complexity" evidence="1">
    <location>
        <begin position="40"/>
        <end position="58"/>
    </location>
</feature>
<gene>
    <name evidence="2" type="ORF">SAMN05216481_11698</name>
</gene>
<keyword evidence="3" id="KW-1185">Reference proteome</keyword>
<sequence length="134" mass="14695">MSDASRPKPALKRCVVCRLPVAGKKLVLTTAGQPAHRACRPATGRSPSRSAAPSGPVRAPKDISRAELLRRIEALRKRDAKTKPGAAKVRPARRPKPQAASHRGKRPVPPPQPYYGVEMKFIDGRWVQMHPDSE</sequence>